<organism evidence="4 5">
    <name type="scientific">Heliorestis convoluta</name>
    <dbReference type="NCBI Taxonomy" id="356322"/>
    <lineage>
        <taxon>Bacteria</taxon>
        <taxon>Bacillati</taxon>
        <taxon>Bacillota</taxon>
        <taxon>Clostridia</taxon>
        <taxon>Eubacteriales</taxon>
        <taxon>Heliobacteriaceae</taxon>
        <taxon>Heliorestis</taxon>
    </lineage>
</organism>
<dbReference type="InterPro" id="IPR000428">
    <property type="entry name" value="Cu-bd"/>
</dbReference>
<name>A0A5Q2N2S7_9FIRM</name>
<dbReference type="CDD" id="cd00371">
    <property type="entry name" value="HMA"/>
    <property type="match status" value="1"/>
</dbReference>
<dbReference type="InterPro" id="IPR017969">
    <property type="entry name" value="Heavy-metal-associated_CS"/>
</dbReference>
<proteinExistence type="predicted"/>
<evidence type="ECO:0000256" key="2">
    <source>
        <dbReference type="ARBA" id="ARBA00022723"/>
    </source>
</evidence>
<keyword evidence="5" id="KW-1185">Reference proteome</keyword>
<gene>
    <name evidence="4" type="primary">copZ</name>
    <name evidence="4" type="ORF">FTV88_3042</name>
</gene>
<dbReference type="InterPro" id="IPR006121">
    <property type="entry name" value="HMA_dom"/>
</dbReference>
<reference evidence="5" key="1">
    <citation type="submission" date="2019-11" db="EMBL/GenBank/DDBJ databases">
        <title>Genome sequence of Heliorestis convoluta strain HH, an alkaliphilic and minimalistic phototrophic bacterium from a soda lake in Egypt.</title>
        <authorList>
            <person name="Dewey E.D."/>
            <person name="Stokes L.M."/>
            <person name="Burchell B.M."/>
            <person name="Shaffer K.N."/>
            <person name="Huntington A.M."/>
            <person name="Baker J.M."/>
            <person name="Nadendla S."/>
            <person name="Giglio M.G."/>
            <person name="Touchman J.W."/>
            <person name="Blankenship R.E."/>
            <person name="Madigan M.T."/>
            <person name="Sattley W.M."/>
        </authorList>
    </citation>
    <scope>NUCLEOTIDE SEQUENCE [LARGE SCALE GENOMIC DNA]</scope>
    <source>
        <strain evidence="5">HH</strain>
    </source>
</reference>
<dbReference type="InterPro" id="IPR036163">
    <property type="entry name" value="HMA_dom_sf"/>
</dbReference>
<dbReference type="AlphaFoldDB" id="A0A5Q2N2S7"/>
<dbReference type="OrthoDB" id="9813965at2"/>
<evidence type="ECO:0000259" key="3">
    <source>
        <dbReference type="PROSITE" id="PS50846"/>
    </source>
</evidence>
<feature type="domain" description="HMA" evidence="3">
    <location>
        <begin position="2"/>
        <end position="68"/>
    </location>
</feature>
<keyword evidence="2" id="KW-0479">Metal-binding</keyword>
<dbReference type="FunFam" id="3.30.70.100:FF:000001">
    <property type="entry name" value="ATPase copper transporting beta"/>
    <property type="match status" value="1"/>
</dbReference>
<evidence type="ECO:0000313" key="4">
    <source>
        <dbReference type="EMBL" id="QGG49117.1"/>
    </source>
</evidence>
<dbReference type="PROSITE" id="PS01047">
    <property type="entry name" value="HMA_1"/>
    <property type="match status" value="1"/>
</dbReference>
<protein>
    <recommendedName>
        <fullName evidence="1">Copper chaperone CopZ</fullName>
    </recommendedName>
</protein>
<dbReference type="PANTHER" id="PTHR46594:SF4">
    <property type="entry name" value="P-TYPE CATION-TRANSPORTING ATPASE"/>
    <property type="match status" value="1"/>
</dbReference>
<dbReference type="Gene3D" id="3.30.70.100">
    <property type="match status" value="1"/>
</dbReference>
<evidence type="ECO:0000313" key="5">
    <source>
        <dbReference type="Proteomes" id="UP000366051"/>
    </source>
</evidence>
<dbReference type="Pfam" id="PF00403">
    <property type="entry name" value="HMA"/>
    <property type="match status" value="1"/>
</dbReference>
<dbReference type="SUPFAM" id="SSF55008">
    <property type="entry name" value="HMA, heavy metal-associated domain"/>
    <property type="match status" value="1"/>
</dbReference>
<dbReference type="PRINTS" id="PR00944">
    <property type="entry name" value="CUEXPORT"/>
</dbReference>
<dbReference type="KEGG" id="hcv:FTV88_3042"/>
<dbReference type="EMBL" id="CP045875">
    <property type="protein sequence ID" value="QGG49117.1"/>
    <property type="molecule type" value="Genomic_DNA"/>
</dbReference>
<dbReference type="PANTHER" id="PTHR46594">
    <property type="entry name" value="P-TYPE CATION-TRANSPORTING ATPASE"/>
    <property type="match status" value="1"/>
</dbReference>
<dbReference type="RefSeq" id="WP_153726157.1">
    <property type="nucleotide sequence ID" value="NZ_CP045875.1"/>
</dbReference>
<dbReference type="PROSITE" id="PS50846">
    <property type="entry name" value="HMA_2"/>
    <property type="match status" value="1"/>
</dbReference>
<dbReference type="Proteomes" id="UP000366051">
    <property type="component" value="Chromosome"/>
</dbReference>
<dbReference type="GO" id="GO:0005507">
    <property type="term" value="F:copper ion binding"/>
    <property type="evidence" value="ECO:0007669"/>
    <property type="project" value="InterPro"/>
</dbReference>
<accession>A0A5Q2N2S7</accession>
<sequence>MLELTLHVEGMSCGHCKAAVEGALQKVEGVKEVAVFLEEGTVTIRFDAEKTAPEVLIELIEEEGYEVLD</sequence>
<evidence type="ECO:0000256" key="1">
    <source>
        <dbReference type="ARBA" id="ARBA00015313"/>
    </source>
</evidence>
<dbReference type="GO" id="GO:0006825">
    <property type="term" value="P:copper ion transport"/>
    <property type="evidence" value="ECO:0007669"/>
    <property type="project" value="InterPro"/>
</dbReference>